<comment type="caution">
    <text evidence="2">The sequence shown here is derived from an EMBL/GenBank/DDBJ whole genome shotgun (WGS) entry which is preliminary data.</text>
</comment>
<feature type="transmembrane region" description="Helical" evidence="1">
    <location>
        <begin position="7"/>
        <end position="26"/>
    </location>
</feature>
<feature type="transmembrane region" description="Helical" evidence="1">
    <location>
        <begin position="41"/>
        <end position="64"/>
    </location>
</feature>
<dbReference type="EMBL" id="JBCLYO010000007">
    <property type="protein sequence ID" value="KAL0087361.1"/>
    <property type="molecule type" value="Genomic_DNA"/>
</dbReference>
<organism evidence="2 3">
    <name type="scientific">Phycomyces blakesleeanus</name>
    <dbReference type="NCBI Taxonomy" id="4837"/>
    <lineage>
        <taxon>Eukaryota</taxon>
        <taxon>Fungi</taxon>
        <taxon>Fungi incertae sedis</taxon>
        <taxon>Mucoromycota</taxon>
        <taxon>Mucoromycotina</taxon>
        <taxon>Mucoromycetes</taxon>
        <taxon>Mucorales</taxon>
        <taxon>Phycomycetaceae</taxon>
        <taxon>Phycomyces</taxon>
    </lineage>
</organism>
<name>A0ABR3B2C9_PHYBL</name>
<dbReference type="Proteomes" id="UP001448207">
    <property type="component" value="Unassembled WGS sequence"/>
</dbReference>
<protein>
    <submittedName>
        <fullName evidence="2">Uncharacterized protein</fullName>
    </submittedName>
</protein>
<keyword evidence="1" id="KW-0812">Transmembrane</keyword>
<keyword evidence="1" id="KW-0472">Membrane</keyword>
<reference evidence="2 3" key="1">
    <citation type="submission" date="2024-04" db="EMBL/GenBank/DDBJ databases">
        <title>Symmetric and asymmetric DNA N6-adenine methylation regulates different biological responses in Mucorales.</title>
        <authorList>
            <consortium name="Lawrence Berkeley National Laboratory"/>
            <person name="Lax C."/>
            <person name="Mondo S.J."/>
            <person name="Osorio-Concepcion M."/>
            <person name="Muszewska A."/>
            <person name="Corrochano-Luque M."/>
            <person name="Gutierrez G."/>
            <person name="Riley R."/>
            <person name="Lipzen A."/>
            <person name="Guo J."/>
            <person name="Hundley H."/>
            <person name="Amirebrahimi M."/>
            <person name="Ng V."/>
            <person name="Lorenzo-Gutierrez D."/>
            <person name="Binder U."/>
            <person name="Yang J."/>
            <person name="Song Y."/>
            <person name="Canovas D."/>
            <person name="Navarro E."/>
            <person name="Freitag M."/>
            <person name="Gabaldon T."/>
            <person name="Grigoriev I.V."/>
            <person name="Corrochano L.M."/>
            <person name="Nicolas F.E."/>
            <person name="Garre V."/>
        </authorList>
    </citation>
    <scope>NUCLEOTIDE SEQUENCE [LARGE SCALE GENOMIC DNA]</scope>
    <source>
        <strain evidence="2 3">L51</strain>
    </source>
</reference>
<proteinExistence type="predicted"/>
<keyword evidence="1" id="KW-1133">Transmembrane helix</keyword>
<evidence type="ECO:0000313" key="3">
    <source>
        <dbReference type="Proteomes" id="UP001448207"/>
    </source>
</evidence>
<gene>
    <name evidence="2" type="ORF">J3Q64DRAFT_1737044</name>
</gene>
<keyword evidence="3" id="KW-1185">Reference proteome</keyword>
<accession>A0ABR3B2C9</accession>
<evidence type="ECO:0000313" key="2">
    <source>
        <dbReference type="EMBL" id="KAL0087361.1"/>
    </source>
</evidence>
<evidence type="ECO:0000256" key="1">
    <source>
        <dbReference type="SAM" id="Phobius"/>
    </source>
</evidence>
<sequence length="67" mass="8018">MQKTNSLFFLFLKLEINITLFCHWSYPLDFALYTTLTWFKGINYLIFLFEIPNVTGLLTFIKLLPSY</sequence>